<feature type="transmembrane region" description="Helical" evidence="6">
    <location>
        <begin position="125"/>
        <end position="145"/>
    </location>
</feature>
<evidence type="ECO:0000256" key="5">
    <source>
        <dbReference type="ARBA" id="ARBA00023136"/>
    </source>
</evidence>
<dbReference type="EMBL" id="AMGO01000046">
    <property type="protein sequence ID" value="EKE43936.1"/>
    <property type="molecule type" value="Genomic_DNA"/>
</dbReference>
<evidence type="ECO:0008006" key="9">
    <source>
        <dbReference type="Google" id="ProtNLM"/>
    </source>
</evidence>
<feature type="transmembrane region" description="Helical" evidence="6">
    <location>
        <begin position="157"/>
        <end position="173"/>
    </location>
</feature>
<dbReference type="AlphaFoldDB" id="K2GMI2"/>
<evidence type="ECO:0000256" key="4">
    <source>
        <dbReference type="ARBA" id="ARBA00022989"/>
    </source>
</evidence>
<gene>
    <name evidence="7" type="ORF">OCGS_1917</name>
</gene>
<comment type="subcellular location">
    <subcellularLocation>
        <location evidence="1">Membrane</location>
        <topology evidence="1">Multi-pass membrane protein</topology>
    </subcellularLocation>
</comment>
<name>K2GMI2_9RHOB</name>
<keyword evidence="8" id="KW-1185">Reference proteome</keyword>
<dbReference type="STRING" id="1231392.OCGS_1917"/>
<keyword evidence="2 6" id="KW-0812">Transmembrane</keyword>
<evidence type="ECO:0000256" key="1">
    <source>
        <dbReference type="ARBA" id="ARBA00004141"/>
    </source>
</evidence>
<feature type="transmembrane region" description="Helical" evidence="6">
    <location>
        <begin position="48"/>
        <end position="64"/>
    </location>
</feature>
<dbReference type="GO" id="GO:0016811">
    <property type="term" value="F:hydrolase activity, acting on carbon-nitrogen (but not peptide) bonds, in linear amides"/>
    <property type="evidence" value="ECO:0007669"/>
    <property type="project" value="InterPro"/>
</dbReference>
<dbReference type="Proteomes" id="UP000006765">
    <property type="component" value="Unassembled WGS sequence"/>
</dbReference>
<dbReference type="PATRIC" id="fig|1231392.3.peg.1927"/>
<dbReference type="GO" id="GO:0006672">
    <property type="term" value="P:ceramide metabolic process"/>
    <property type="evidence" value="ECO:0007669"/>
    <property type="project" value="InterPro"/>
</dbReference>
<keyword evidence="3" id="KW-0378">Hydrolase</keyword>
<keyword evidence="4 6" id="KW-1133">Transmembrane helix</keyword>
<protein>
    <recommendedName>
        <fullName evidence="9">Ceramidase</fullName>
    </recommendedName>
</protein>
<dbReference type="Pfam" id="PF05875">
    <property type="entry name" value="Ceramidase"/>
    <property type="match status" value="1"/>
</dbReference>
<evidence type="ECO:0000256" key="6">
    <source>
        <dbReference type="SAM" id="Phobius"/>
    </source>
</evidence>
<reference evidence="7 8" key="1">
    <citation type="journal article" date="2012" name="J. Bacteriol.">
        <title>Draft Genome Sequence of Oceaniovalibus guishaninsula JLT2003T.</title>
        <authorList>
            <person name="Tang K."/>
            <person name="Liu K."/>
            <person name="Jiao N."/>
        </authorList>
    </citation>
    <scope>NUCLEOTIDE SEQUENCE [LARGE SCALE GENOMIC DNA]</scope>
    <source>
        <strain evidence="7 8">JLT2003</strain>
    </source>
</reference>
<evidence type="ECO:0000313" key="8">
    <source>
        <dbReference type="Proteomes" id="UP000006765"/>
    </source>
</evidence>
<evidence type="ECO:0000313" key="7">
    <source>
        <dbReference type="EMBL" id="EKE43936.1"/>
    </source>
</evidence>
<evidence type="ECO:0000256" key="3">
    <source>
        <dbReference type="ARBA" id="ARBA00022801"/>
    </source>
</evidence>
<dbReference type="InterPro" id="IPR008901">
    <property type="entry name" value="ACER"/>
</dbReference>
<feature type="transmembrane region" description="Helical" evidence="6">
    <location>
        <begin position="70"/>
        <end position="89"/>
    </location>
</feature>
<feature type="transmembrane region" description="Helical" evidence="6">
    <location>
        <begin position="96"/>
        <end position="119"/>
    </location>
</feature>
<dbReference type="OrthoDB" id="277121at2"/>
<evidence type="ECO:0000256" key="2">
    <source>
        <dbReference type="ARBA" id="ARBA00022692"/>
    </source>
</evidence>
<dbReference type="eggNOG" id="ENOG5032TAD">
    <property type="taxonomic scope" value="Bacteria"/>
</dbReference>
<feature type="transmembrane region" description="Helical" evidence="6">
    <location>
        <begin position="185"/>
        <end position="204"/>
    </location>
</feature>
<accession>K2GMI2</accession>
<feature type="transmembrane region" description="Helical" evidence="6">
    <location>
        <begin position="22"/>
        <end position="39"/>
    </location>
</feature>
<keyword evidence="5 6" id="KW-0472">Membrane</keyword>
<sequence length="216" mass="24029">MTWTDPIDAYCERLGPGYWAEPVNALTNLAFIVVALWLWRRAEGAERVLCLLLLAIGVGSWLFHTHATPWAAAADTLPILAFILTYLWVANRRLLYWPAWGATLGAAAFVPYALAAAMAFDLLPFFDISAVYWPLPLLIVAYGIVLRRRMPGVAKGFWAGAAILSVSLVFRSLDGAVCPAFPMGTHFAWHLCNAVMLGWMITVLRRHRLDATGTWR</sequence>
<proteinExistence type="predicted"/>
<comment type="caution">
    <text evidence="7">The sequence shown here is derived from an EMBL/GenBank/DDBJ whole genome shotgun (WGS) entry which is preliminary data.</text>
</comment>
<organism evidence="7 8">
    <name type="scientific">Oceaniovalibus guishaninsula JLT2003</name>
    <dbReference type="NCBI Taxonomy" id="1231392"/>
    <lineage>
        <taxon>Bacteria</taxon>
        <taxon>Pseudomonadati</taxon>
        <taxon>Pseudomonadota</taxon>
        <taxon>Alphaproteobacteria</taxon>
        <taxon>Rhodobacterales</taxon>
        <taxon>Roseobacteraceae</taxon>
        <taxon>Oceaniovalibus</taxon>
    </lineage>
</organism>
<dbReference type="GO" id="GO:0016020">
    <property type="term" value="C:membrane"/>
    <property type="evidence" value="ECO:0007669"/>
    <property type="project" value="UniProtKB-SubCell"/>
</dbReference>
<dbReference type="RefSeq" id="WP_007427069.1">
    <property type="nucleotide sequence ID" value="NZ_AMGO01000046.1"/>
</dbReference>